<dbReference type="EMBL" id="JBHLWP010000003">
    <property type="protein sequence ID" value="MFC0250615.1"/>
    <property type="molecule type" value="Genomic_DNA"/>
</dbReference>
<reference evidence="1 2" key="1">
    <citation type="submission" date="2024-09" db="EMBL/GenBank/DDBJ databases">
        <authorList>
            <person name="Sun Q."/>
            <person name="Mori K."/>
        </authorList>
    </citation>
    <scope>NUCLEOTIDE SEQUENCE [LARGE SCALE GENOMIC DNA]</scope>
    <source>
        <strain evidence="1 2">CCM 7792</strain>
    </source>
</reference>
<dbReference type="PANTHER" id="PTHR32182:SF22">
    <property type="entry name" value="ATP-DEPENDENT ENDONUCLEASE, OLD FAMILY-RELATED"/>
    <property type="match status" value="1"/>
</dbReference>
<keyword evidence="2" id="KW-1185">Reference proteome</keyword>
<name>A0ABV6FAQ9_9BURK</name>
<dbReference type="RefSeq" id="WP_379677383.1">
    <property type="nucleotide sequence ID" value="NZ_JBHLWP010000003.1"/>
</dbReference>
<dbReference type="PANTHER" id="PTHR32182">
    <property type="entry name" value="DNA REPLICATION AND REPAIR PROTEIN RECF"/>
    <property type="match status" value="1"/>
</dbReference>
<sequence length="695" mass="79593">MKINLTNCNSIDQATVSIEPNRLNIKHGPNGTGKSTLAKAVLLSCDDKASLKDLTPFKYRDLAPTPENQPSVTVDIPLQSVALFNEDYINRFVFTQDEVLKNSFDIFIKTQQYDEKMSEIEGIIADIRKTFRDHEKIDVVLINLNELFECFGKSSTGLAKSSKFIKGIGDGNAIENIPIELAPFEKHIRSDSNLAWLKWQMSGNAFLEISDDCPYCTSPTAEKKQTILAVEKTYDAKAVEHLSKIQNIIEKLGEYFSDETKNRLEKIVKNKDGLKKEEEAFLGEIKKQVETLITKLRDIKSISYFSLKDSSEIKKEIEKLKIELALLSHLNSAPTKEISDEINLCLDNVIVKAGKLQGEINKQNKLIHQTAEKHKEEINGFLKYAGYKYYVDIAEESDTYKMKLKHSECDSEIAHGATHLSYGERNAFALVLFMYDCLTKSPDLIILDDPISSFDKNKKYAIIEMLFRGKNCLKNRTVLMLTHDIEPVIDMIKNLAQNFQPRPLAHFLTGKGGIVTEKEIRRDDILSFPQICEHNIASAKHDAIKAIYLRRHYEIIDDKGLEYQLLSNVFKKRQKPVVRTIGADSNIVEVEMTPEELATSQAAVQKKIPNFDYQNIVAHMNDKVAMSKLFYETNNNYEKLQIFRIINNENHENSIIKKFVNETYHIENEYIMQLNPHEYDYVPDHIVVECSKQLQ</sequence>
<dbReference type="Proteomes" id="UP001589773">
    <property type="component" value="Unassembled WGS sequence"/>
</dbReference>
<dbReference type="InterPro" id="IPR027417">
    <property type="entry name" value="P-loop_NTPase"/>
</dbReference>
<proteinExistence type="predicted"/>
<dbReference type="SUPFAM" id="SSF52540">
    <property type="entry name" value="P-loop containing nucleoside triphosphate hydrolases"/>
    <property type="match status" value="1"/>
</dbReference>
<evidence type="ECO:0008006" key="3">
    <source>
        <dbReference type="Google" id="ProtNLM"/>
    </source>
</evidence>
<comment type="caution">
    <text evidence="1">The sequence shown here is derived from an EMBL/GenBank/DDBJ whole genome shotgun (WGS) entry which is preliminary data.</text>
</comment>
<organism evidence="1 2">
    <name type="scientific">Massilia consociata</name>
    <dbReference type="NCBI Taxonomy" id="760117"/>
    <lineage>
        <taxon>Bacteria</taxon>
        <taxon>Pseudomonadati</taxon>
        <taxon>Pseudomonadota</taxon>
        <taxon>Betaproteobacteria</taxon>
        <taxon>Burkholderiales</taxon>
        <taxon>Oxalobacteraceae</taxon>
        <taxon>Telluria group</taxon>
        <taxon>Massilia</taxon>
    </lineage>
</organism>
<evidence type="ECO:0000313" key="1">
    <source>
        <dbReference type="EMBL" id="MFC0250615.1"/>
    </source>
</evidence>
<dbReference type="Gene3D" id="3.40.50.300">
    <property type="entry name" value="P-loop containing nucleotide triphosphate hydrolases"/>
    <property type="match status" value="2"/>
</dbReference>
<evidence type="ECO:0000313" key="2">
    <source>
        <dbReference type="Proteomes" id="UP001589773"/>
    </source>
</evidence>
<protein>
    <recommendedName>
        <fullName evidence="3">AAA domain-containing protein</fullName>
    </recommendedName>
</protein>
<accession>A0ABV6FAQ9</accession>
<gene>
    <name evidence="1" type="ORF">ACFFJK_01830</name>
</gene>